<keyword evidence="1" id="KW-0472">Membrane</keyword>
<evidence type="ECO:0000313" key="3">
    <source>
        <dbReference type="EMBL" id="MFD1508766.1"/>
    </source>
</evidence>
<sequence>MQIGDLITGLALRMAIPDIAALVLLILSAPVCAWVAYSDLRAMRIPNKAVYALFAIFVVTGPFLMPLPDYGWQLTHMPILLVVGILVNAAGLAGAGDAKFVAAAGPYLWVADLQPLLLIYAANLLAAFVTHRMVKHTPLRAMAPDWQSWSVGWKFPMGLSLAGTLMIYLALGAL</sequence>
<dbReference type="InterPro" id="IPR000045">
    <property type="entry name" value="Prepilin_IV_endopep_pep"/>
</dbReference>
<evidence type="ECO:0000256" key="1">
    <source>
        <dbReference type="SAM" id="Phobius"/>
    </source>
</evidence>
<proteinExistence type="predicted"/>
<dbReference type="EC" id="3.4.23.43" evidence="3"/>
<dbReference type="Proteomes" id="UP001597186">
    <property type="component" value="Unassembled WGS sequence"/>
</dbReference>
<name>A0ABW4EDR6_9RHOB</name>
<feature type="transmembrane region" description="Helical" evidence="1">
    <location>
        <begin position="107"/>
        <end position="131"/>
    </location>
</feature>
<feature type="domain" description="Prepilin type IV endopeptidase peptidase" evidence="2">
    <location>
        <begin position="28"/>
        <end position="128"/>
    </location>
</feature>
<feature type="transmembrane region" description="Helical" evidence="1">
    <location>
        <begin position="151"/>
        <end position="171"/>
    </location>
</feature>
<feature type="transmembrane region" description="Helical" evidence="1">
    <location>
        <begin position="77"/>
        <end position="95"/>
    </location>
</feature>
<evidence type="ECO:0000259" key="2">
    <source>
        <dbReference type="Pfam" id="PF01478"/>
    </source>
</evidence>
<evidence type="ECO:0000313" key="4">
    <source>
        <dbReference type="Proteomes" id="UP001597186"/>
    </source>
</evidence>
<dbReference type="EMBL" id="JBHUDD010000038">
    <property type="protein sequence ID" value="MFD1508766.1"/>
    <property type="molecule type" value="Genomic_DNA"/>
</dbReference>
<feature type="transmembrane region" description="Helical" evidence="1">
    <location>
        <begin position="19"/>
        <end position="37"/>
    </location>
</feature>
<keyword evidence="1" id="KW-0812">Transmembrane</keyword>
<dbReference type="Gene3D" id="1.20.120.1220">
    <property type="match status" value="1"/>
</dbReference>
<organism evidence="3 4">
    <name type="scientific">Lacimonas salitolerans</name>
    <dbReference type="NCBI Taxonomy" id="1323750"/>
    <lineage>
        <taxon>Bacteria</taxon>
        <taxon>Pseudomonadati</taxon>
        <taxon>Pseudomonadota</taxon>
        <taxon>Alphaproteobacteria</taxon>
        <taxon>Rhodobacterales</taxon>
        <taxon>Paracoccaceae</taxon>
        <taxon>Lacimonas</taxon>
    </lineage>
</organism>
<protein>
    <submittedName>
        <fullName evidence="3">Prepilin peptidase</fullName>
        <ecNumber evidence="3">3.4.23.43</ecNumber>
    </submittedName>
</protein>
<comment type="caution">
    <text evidence="3">The sequence shown here is derived from an EMBL/GenBank/DDBJ whole genome shotgun (WGS) entry which is preliminary data.</text>
</comment>
<keyword evidence="4" id="KW-1185">Reference proteome</keyword>
<keyword evidence="1" id="KW-1133">Transmembrane helix</keyword>
<keyword evidence="3" id="KW-0378">Hydrolase</keyword>
<gene>
    <name evidence="3" type="ORF">ACFTOW_05060</name>
</gene>
<feature type="transmembrane region" description="Helical" evidence="1">
    <location>
        <begin position="49"/>
        <end position="65"/>
    </location>
</feature>
<dbReference type="Pfam" id="PF01478">
    <property type="entry name" value="Peptidase_A24"/>
    <property type="match status" value="1"/>
</dbReference>
<dbReference type="GO" id="GO:0004190">
    <property type="term" value="F:aspartic-type endopeptidase activity"/>
    <property type="evidence" value="ECO:0007669"/>
    <property type="project" value="UniProtKB-EC"/>
</dbReference>
<reference evidence="4" key="1">
    <citation type="journal article" date="2019" name="Int. J. Syst. Evol. Microbiol.">
        <title>The Global Catalogue of Microorganisms (GCM) 10K type strain sequencing project: providing services to taxonomists for standard genome sequencing and annotation.</title>
        <authorList>
            <consortium name="The Broad Institute Genomics Platform"/>
            <consortium name="The Broad Institute Genome Sequencing Center for Infectious Disease"/>
            <person name="Wu L."/>
            <person name="Ma J."/>
        </authorList>
    </citation>
    <scope>NUCLEOTIDE SEQUENCE [LARGE SCALE GENOMIC DNA]</scope>
    <source>
        <strain evidence="4">CGMCC 1.12477</strain>
    </source>
</reference>
<dbReference type="RefSeq" id="WP_379913708.1">
    <property type="nucleotide sequence ID" value="NZ_JBHUDD010000038.1"/>
</dbReference>
<accession>A0ABW4EDR6</accession>